<comment type="caution">
    <text evidence="2">The sequence shown here is derived from an EMBL/GenBank/DDBJ whole genome shotgun (WGS) entry which is preliminary data.</text>
</comment>
<evidence type="ECO:0000313" key="3">
    <source>
        <dbReference type="Proteomes" id="UP001595279"/>
    </source>
</evidence>
<dbReference type="SUPFAM" id="SSF89155">
    <property type="entry name" value="TorD-like"/>
    <property type="match status" value="1"/>
</dbReference>
<dbReference type="EMBL" id="JBHRSA010000041">
    <property type="protein sequence ID" value="MFC3040626.1"/>
    <property type="molecule type" value="Genomic_DNA"/>
</dbReference>
<organism evidence="2 3">
    <name type="scientific">Virgibacillus xinjiangensis</name>
    <dbReference type="NCBI Taxonomy" id="393090"/>
    <lineage>
        <taxon>Bacteria</taxon>
        <taxon>Bacillati</taxon>
        <taxon>Bacillota</taxon>
        <taxon>Bacilli</taxon>
        <taxon>Bacillales</taxon>
        <taxon>Bacillaceae</taxon>
        <taxon>Virgibacillus</taxon>
    </lineage>
</organism>
<accession>A0ABV7CVX6</accession>
<dbReference type="NCBIfam" id="TIGR00684">
    <property type="entry name" value="narJ"/>
    <property type="match status" value="1"/>
</dbReference>
<gene>
    <name evidence="2" type="primary">narJ</name>
    <name evidence="2" type="ORF">ACFOGI_10245</name>
</gene>
<dbReference type="InterPro" id="IPR036411">
    <property type="entry name" value="TorD-like_sf"/>
</dbReference>
<name>A0ABV7CVX6_9BACI</name>
<evidence type="ECO:0000313" key="2">
    <source>
        <dbReference type="EMBL" id="MFC3040626.1"/>
    </source>
</evidence>
<dbReference type="RefSeq" id="WP_390272032.1">
    <property type="nucleotide sequence ID" value="NZ_JBHRSA010000041.1"/>
</dbReference>
<keyword evidence="1" id="KW-0534">Nitrate assimilation</keyword>
<dbReference type="Proteomes" id="UP001595279">
    <property type="component" value="Unassembled WGS sequence"/>
</dbReference>
<proteinExistence type="predicted"/>
<dbReference type="Pfam" id="PF02613">
    <property type="entry name" value="Nitrate_red_del"/>
    <property type="match status" value="1"/>
</dbReference>
<dbReference type="InterPro" id="IPR020945">
    <property type="entry name" value="DMSO/NO3_reduct_chaperone"/>
</dbReference>
<reference evidence="3" key="1">
    <citation type="journal article" date="2019" name="Int. J. Syst. Evol. Microbiol.">
        <title>The Global Catalogue of Microorganisms (GCM) 10K type strain sequencing project: providing services to taxonomists for standard genome sequencing and annotation.</title>
        <authorList>
            <consortium name="The Broad Institute Genomics Platform"/>
            <consortium name="The Broad Institute Genome Sequencing Center for Infectious Disease"/>
            <person name="Wu L."/>
            <person name="Ma J."/>
        </authorList>
    </citation>
    <scope>NUCLEOTIDE SEQUENCE [LARGE SCALE GENOMIC DNA]</scope>
    <source>
        <strain evidence="3">KCTC 13128</strain>
    </source>
</reference>
<dbReference type="InterPro" id="IPR003765">
    <property type="entry name" value="NO3_reductase_chaperone_NarJ"/>
</dbReference>
<evidence type="ECO:0000256" key="1">
    <source>
        <dbReference type="ARBA" id="ARBA00023063"/>
    </source>
</evidence>
<dbReference type="PANTHER" id="PTHR43680">
    <property type="entry name" value="NITRATE REDUCTASE MOLYBDENUM COFACTOR ASSEMBLY CHAPERONE"/>
    <property type="match status" value="1"/>
</dbReference>
<protein>
    <submittedName>
        <fullName evidence="2">Nitrate reductase molybdenum cofactor assembly chaperone</fullName>
    </submittedName>
</protein>
<keyword evidence="3" id="KW-1185">Reference proteome</keyword>
<sequence length="199" mass="22924">MDQDQRAVLLIASRLLGYPEETDVQEEEEMDAFVEEKISSLRLRQDLKAAYAPILRLPVHVRRELYVSSFDLKSKLGLYLTAHELGDSPKRGAALIRLQNILADAGYAGVEGELADYIPLLFEFLAITEENPDHQRLVRRLAVAIKRMSDHIHDSPFAKILEVLRDYVFPEPTKAEIEKLEFEREEADLEELPYPIMYQ</sequence>
<dbReference type="PANTHER" id="PTHR43680:SF2">
    <property type="entry name" value="NITRATE REDUCTASE MOLYBDENUM COFACTOR ASSEMBLY CHAPERONE NARJ"/>
    <property type="match status" value="1"/>
</dbReference>